<evidence type="ECO:0000256" key="1">
    <source>
        <dbReference type="SAM" id="MobiDB-lite"/>
    </source>
</evidence>
<dbReference type="Proteomes" id="UP000189677">
    <property type="component" value="Chromosome"/>
</dbReference>
<dbReference type="InterPro" id="IPR018727">
    <property type="entry name" value="DUF2267"/>
</dbReference>
<dbReference type="EMBL" id="CP018047">
    <property type="protein sequence ID" value="AQU67159.1"/>
    <property type="molecule type" value="Genomic_DNA"/>
</dbReference>
<sequence length="158" mass="16656">MTFEGMLETVRYEGAYPTRERAEESVTGVLTALGGQLVGSERSSLAARLPAEAARLLGDAAPAEPLNGQEFVKELAARTGGTTATTRWDSSTVLTLVGRLVGSDVLGRVLTQLPPGYALLFGRAELTQVAREKRATTTLSAASRTVPRTPINLATAGR</sequence>
<keyword evidence="3" id="KW-1185">Reference proteome</keyword>
<dbReference type="InterPro" id="IPR038282">
    <property type="entry name" value="DUF2267_sf"/>
</dbReference>
<protein>
    <recommendedName>
        <fullName evidence="4">DUF2267 domain-containing protein</fullName>
    </recommendedName>
</protein>
<dbReference type="Gene3D" id="1.10.490.110">
    <property type="entry name" value="Uncharacterized conserved protein DUF2267"/>
    <property type="match status" value="1"/>
</dbReference>
<dbReference type="AlphaFoldDB" id="A0A1U9QSX5"/>
<dbReference type="Pfam" id="PF10025">
    <property type="entry name" value="DUF2267"/>
    <property type="match status" value="1"/>
</dbReference>
<evidence type="ECO:0000313" key="2">
    <source>
        <dbReference type="EMBL" id="AQU67159.1"/>
    </source>
</evidence>
<dbReference type="RefSeq" id="WP_078075695.1">
    <property type="nucleotide sequence ID" value="NZ_CP018047.1"/>
</dbReference>
<dbReference type="KEGG" id="snw:BBN63_13805"/>
<organism evidence="2 3">
    <name type="scientific">Streptomyces niveus</name>
    <name type="common">Streptomyces spheroides</name>
    <dbReference type="NCBI Taxonomy" id="193462"/>
    <lineage>
        <taxon>Bacteria</taxon>
        <taxon>Bacillati</taxon>
        <taxon>Actinomycetota</taxon>
        <taxon>Actinomycetes</taxon>
        <taxon>Kitasatosporales</taxon>
        <taxon>Streptomycetaceae</taxon>
        <taxon>Streptomyces</taxon>
    </lineage>
</organism>
<gene>
    <name evidence="2" type="ORF">BBN63_13805</name>
</gene>
<feature type="region of interest" description="Disordered" evidence="1">
    <location>
        <begin position="136"/>
        <end position="158"/>
    </location>
</feature>
<dbReference type="OrthoDB" id="952780at2"/>
<name>A0A1U9QSX5_STRNV</name>
<proteinExistence type="predicted"/>
<reference evidence="2 3" key="1">
    <citation type="submission" date="2016-11" db="EMBL/GenBank/DDBJ databases">
        <title>Complete genome sequence of Streptomyces niveus SCSIO 3406.</title>
        <authorList>
            <person name="Zhu Q."/>
            <person name="Cheng W."/>
            <person name="Song Y."/>
            <person name="Li Q."/>
            <person name="Ju J."/>
        </authorList>
    </citation>
    <scope>NUCLEOTIDE SEQUENCE [LARGE SCALE GENOMIC DNA]</scope>
    <source>
        <strain evidence="2 3">SCSIO 3406</strain>
    </source>
</reference>
<evidence type="ECO:0000313" key="3">
    <source>
        <dbReference type="Proteomes" id="UP000189677"/>
    </source>
</evidence>
<feature type="compositionally biased region" description="Low complexity" evidence="1">
    <location>
        <begin position="136"/>
        <end position="145"/>
    </location>
</feature>
<accession>A0A1U9QSX5</accession>
<evidence type="ECO:0008006" key="4">
    <source>
        <dbReference type="Google" id="ProtNLM"/>
    </source>
</evidence>